<evidence type="ECO:0000313" key="9">
    <source>
        <dbReference type="EMBL" id="MEW9307352.1"/>
    </source>
</evidence>
<dbReference type="InterPro" id="IPR008948">
    <property type="entry name" value="L-Aspartase-like"/>
</dbReference>
<dbReference type="Proteomes" id="UP001555786">
    <property type="component" value="Unassembled WGS sequence"/>
</dbReference>
<dbReference type="HAMAP" id="MF_00006">
    <property type="entry name" value="Arg_succ_lyase"/>
    <property type="match status" value="1"/>
</dbReference>
<organism evidence="9 10">
    <name type="scientific">Labrys neptuniae</name>
    <dbReference type="NCBI Taxonomy" id="376174"/>
    <lineage>
        <taxon>Bacteria</taxon>
        <taxon>Pseudomonadati</taxon>
        <taxon>Pseudomonadota</taxon>
        <taxon>Alphaproteobacteria</taxon>
        <taxon>Hyphomicrobiales</taxon>
        <taxon>Xanthobacteraceae</taxon>
        <taxon>Labrys</taxon>
    </lineage>
</organism>
<dbReference type="EC" id="4.3.2.1" evidence="3 6"/>
<keyword evidence="6" id="KW-0028">Amino-acid biosynthesis</keyword>
<accession>A0ABV3PNX9</accession>
<dbReference type="CDD" id="cd01359">
    <property type="entry name" value="Argininosuccinate_lyase"/>
    <property type="match status" value="1"/>
</dbReference>
<dbReference type="PROSITE" id="PS00163">
    <property type="entry name" value="FUMARATE_LYASES"/>
    <property type="match status" value="1"/>
</dbReference>
<dbReference type="PRINTS" id="PR00145">
    <property type="entry name" value="ARGSUCLYASE"/>
</dbReference>
<feature type="domain" description="Argininosuccinate lyase C-terminal" evidence="8">
    <location>
        <begin position="368"/>
        <end position="437"/>
    </location>
</feature>
<dbReference type="Pfam" id="PF00206">
    <property type="entry name" value="Lyase_1"/>
    <property type="match status" value="1"/>
</dbReference>
<dbReference type="Gene3D" id="1.10.275.10">
    <property type="entry name" value="Fumarase/aspartase (N-terminal domain)"/>
    <property type="match status" value="1"/>
</dbReference>
<evidence type="ECO:0000256" key="6">
    <source>
        <dbReference type="HAMAP-Rule" id="MF_00006"/>
    </source>
</evidence>
<evidence type="ECO:0000256" key="1">
    <source>
        <dbReference type="ARBA" id="ARBA00000985"/>
    </source>
</evidence>
<comment type="similarity">
    <text evidence="6">Belongs to the lyase 1 family. Argininosuccinate lyase subfamily.</text>
</comment>
<gene>
    <name evidence="6 9" type="primary">argH</name>
    <name evidence="9" type="ORF">ABXS05_17500</name>
</gene>
<dbReference type="InterPro" id="IPR022761">
    <property type="entry name" value="Fumarate_lyase_N"/>
</dbReference>
<dbReference type="PRINTS" id="PR00149">
    <property type="entry name" value="FUMRATELYASE"/>
</dbReference>
<dbReference type="PANTHER" id="PTHR43814">
    <property type="entry name" value="ARGININOSUCCINATE LYASE"/>
    <property type="match status" value="1"/>
</dbReference>
<dbReference type="RefSeq" id="WP_367624819.1">
    <property type="nucleotide sequence ID" value="NZ_JBFNQD010000005.1"/>
</dbReference>
<keyword evidence="10" id="KW-1185">Reference proteome</keyword>
<protein>
    <recommendedName>
        <fullName evidence="3 6">Argininosuccinate lyase</fullName>
        <shortName evidence="6">ASAL</shortName>
        <ecNumber evidence="3 6">4.3.2.1</ecNumber>
    </recommendedName>
    <alternativeName>
        <fullName evidence="6">Arginosuccinase</fullName>
    </alternativeName>
</protein>
<evidence type="ECO:0000256" key="3">
    <source>
        <dbReference type="ARBA" id="ARBA00012338"/>
    </source>
</evidence>
<evidence type="ECO:0000256" key="5">
    <source>
        <dbReference type="ARBA" id="ARBA00023239"/>
    </source>
</evidence>
<dbReference type="SUPFAM" id="SSF48557">
    <property type="entry name" value="L-aspartase-like"/>
    <property type="match status" value="1"/>
</dbReference>
<dbReference type="InterPro" id="IPR000362">
    <property type="entry name" value="Fumarate_lyase_fam"/>
</dbReference>
<evidence type="ECO:0000256" key="4">
    <source>
        <dbReference type="ARBA" id="ARBA00022571"/>
    </source>
</evidence>
<comment type="pathway">
    <text evidence="2 6">Amino-acid biosynthesis; L-arginine biosynthesis; L-arginine from L-ornithine and carbamoyl phosphate: step 3/3.</text>
</comment>
<evidence type="ECO:0000259" key="8">
    <source>
        <dbReference type="Pfam" id="PF14698"/>
    </source>
</evidence>
<dbReference type="Pfam" id="PF14698">
    <property type="entry name" value="ASL_C2"/>
    <property type="match status" value="1"/>
</dbReference>
<proteinExistence type="inferred from homology"/>
<evidence type="ECO:0000259" key="7">
    <source>
        <dbReference type="Pfam" id="PF00206"/>
    </source>
</evidence>
<dbReference type="Gene3D" id="1.20.200.10">
    <property type="entry name" value="Fumarase/aspartase (Central domain)"/>
    <property type="match status" value="1"/>
</dbReference>
<dbReference type="NCBIfam" id="TIGR00838">
    <property type="entry name" value="argH"/>
    <property type="match status" value="1"/>
</dbReference>
<dbReference type="InterPro" id="IPR029419">
    <property type="entry name" value="Arg_succ_lyase_C"/>
</dbReference>
<dbReference type="GO" id="GO:0004056">
    <property type="term" value="F:argininosuccinate lyase activity"/>
    <property type="evidence" value="ECO:0007669"/>
    <property type="project" value="UniProtKB-EC"/>
</dbReference>
<dbReference type="PANTHER" id="PTHR43814:SF1">
    <property type="entry name" value="ARGININOSUCCINATE LYASE"/>
    <property type="match status" value="1"/>
</dbReference>
<keyword evidence="4 6" id="KW-0055">Arginine biosynthesis</keyword>
<sequence length="468" mass="51060">MTTSTDKTWSPLFKEPVSADFRDFHECLDQDKRIALHDVAGSRVHADMLARAGIISPADNEAIQGGLAAIAREMREGTFAWKKELEDVHMNVEQRLTDLVGDAGKRLHTARSRNDQNATDIRLYARDELDALAGEIKVLIASFVDLAEQHPATIMPGFTHLQVAQPITFGHHLMAYAEMFLRDLERVGQARGRLNVSPLGAAALAGSGYPIDPEYSAQALGFAGVCHNSLDAVSDRDYICDIANAGALIMVHLSRFCEEVIMWCTPMFDFIEVGDQFCTGSSIMPQKRNPDLAELVRGKAARVIGNLSFAVTLNKNLPLAFNKDQQECKPPLTDTLETTRGAVSVVAQMIRTIKVHKDKMLAAADKGYSTATDLADYLVRAGLPFRDAHHAVAAIVGLARERGLGTLSQLALADMRRFASVIGDDVYQVLTVEGSVASRNHTGGTAPGQVHRQIARVRAMLARPSTHL</sequence>
<dbReference type="EMBL" id="JBFNQD010000005">
    <property type="protein sequence ID" value="MEW9307352.1"/>
    <property type="molecule type" value="Genomic_DNA"/>
</dbReference>
<dbReference type="Gene3D" id="1.10.40.30">
    <property type="entry name" value="Fumarase/aspartase (C-terminal domain)"/>
    <property type="match status" value="1"/>
</dbReference>
<evidence type="ECO:0000313" key="10">
    <source>
        <dbReference type="Proteomes" id="UP001555786"/>
    </source>
</evidence>
<dbReference type="InterPro" id="IPR009049">
    <property type="entry name" value="Argininosuccinate_lyase"/>
</dbReference>
<keyword evidence="5 6" id="KW-0456">Lyase</keyword>
<comment type="caution">
    <text evidence="9">The sequence shown here is derived from an EMBL/GenBank/DDBJ whole genome shotgun (WGS) entry which is preliminary data.</text>
</comment>
<name>A0ABV3PNX9_9HYPH</name>
<comment type="subcellular location">
    <subcellularLocation>
        <location evidence="6">Cytoplasm</location>
    </subcellularLocation>
</comment>
<keyword evidence="6" id="KW-0963">Cytoplasm</keyword>
<evidence type="ECO:0000256" key="2">
    <source>
        <dbReference type="ARBA" id="ARBA00004941"/>
    </source>
</evidence>
<dbReference type="InterPro" id="IPR020557">
    <property type="entry name" value="Fumarate_lyase_CS"/>
</dbReference>
<comment type="catalytic activity">
    <reaction evidence="1 6">
        <text>2-(N(omega)-L-arginino)succinate = fumarate + L-arginine</text>
        <dbReference type="Rhea" id="RHEA:24020"/>
        <dbReference type="ChEBI" id="CHEBI:29806"/>
        <dbReference type="ChEBI" id="CHEBI:32682"/>
        <dbReference type="ChEBI" id="CHEBI:57472"/>
        <dbReference type="EC" id="4.3.2.1"/>
    </reaction>
</comment>
<dbReference type="InterPro" id="IPR024083">
    <property type="entry name" value="Fumarase/histidase_N"/>
</dbReference>
<feature type="domain" description="Fumarate lyase N-terminal" evidence="7">
    <location>
        <begin position="14"/>
        <end position="305"/>
    </location>
</feature>
<reference evidence="9 10" key="1">
    <citation type="submission" date="2024-07" db="EMBL/GenBank/DDBJ databases">
        <title>Description of Labrys sedimenti sp. nov., isolated from a diclofenac-degrading enrichment culture.</title>
        <authorList>
            <person name="Tancsics A."/>
            <person name="Csepanyi A."/>
        </authorList>
    </citation>
    <scope>NUCLEOTIDE SEQUENCE [LARGE SCALE GENOMIC DNA]</scope>
    <source>
        <strain evidence="9 10">LMG 23578</strain>
    </source>
</reference>